<keyword evidence="3" id="KW-0695">RNA-directed DNA polymerase</keyword>
<dbReference type="PROSITE" id="PS50878">
    <property type="entry name" value="RT_POL"/>
    <property type="match status" value="1"/>
</dbReference>
<dbReference type="InterPro" id="IPR013597">
    <property type="entry name" value="Mat_intron_G2"/>
</dbReference>
<gene>
    <name evidence="3" type="ORF">COO91_01173</name>
</gene>
<dbReference type="InterPro" id="IPR000477">
    <property type="entry name" value="RT_dom"/>
</dbReference>
<keyword evidence="3" id="KW-0808">Transferase</keyword>
<dbReference type="InterPro" id="IPR051083">
    <property type="entry name" value="GrpII_Intron_Splice-Mob/Def"/>
</dbReference>
<dbReference type="GO" id="GO:0003964">
    <property type="term" value="F:RNA-directed DNA polymerase activity"/>
    <property type="evidence" value="ECO:0007669"/>
    <property type="project" value="UniProtKB-KW"/>
</dbReference>
<evidence type="ECO:0000313" key="4">
    <source>
        <dbReference type="Proteomes" id="UP000232003"/>
    </source>
</evidence>
<dbReference type="Pfam" id="PF00078">
    <property type="entry name" value="RVT_1"/>
    <property type="match status" value="1"/>
</dbReference>
<dbReference type="CDD" id="cd00085">
    <property type="entry name" value="HNHc"/>
    <property type="match status" value="1"/>
</dbReference>
<protein>
    <submittedName>
        <fullName evidence="3">RNA-directed DNA polymerase</fullName>
    </submittedName>
</protein>
<feature type="domain" description="Reverse transcriptase" evidence="2">
    <location>
        <begin position="1"/>
        <end position="100"/>
    </location>
</feature>
<dbReference type="Pfam" id="PF08388">
    <property type="entry name" value="GIIM"/>
    <property type="match status" value="1"/>
</dbReference>
<dbReference type="Proteomes" id="UP000232003">
    <property type="component" value="Chromosome"/>
</dbReference>
<dbReference type="KEGG" id="nfl:COO91_01173"/>
<name>A0A2K8SIP5_9NOSO</name>
<evidence type="ECO:0000259" key="2">
    <source>
        <dbReference type="PROSITE" id="PS50878"/>
    </source>
</evidence>
<dbReference type="PROSITE" id="PS00028">
    <property type="entry name" value="ZINC_FINGER_C2H2_1"/>
    <property type="match status" value="1"/>
</dbReference>
<evidence type="ECO:0000259" key="1">
    <source>
        <dbReference type="PROSITE" id="PS50157"/>
    </source>
</evidence>
<dbReference type="SUPFAM" id="SSF56672">
    <property type="entry name" value="DNA/RNA polymerases"/>
    <property type="match status" value="1"/>
</dbReference>
<feature type="domain" description="C2H2-type" evidence="1">
    <location>
        <begin position="244"/>
        <end position="273"/>
    </location>
</feature>
<dbReference type="EMBL" id="CP024785">
    <property type="protein sequence ID" value="AUB35297.1"/>
    <property type="molecule type" value="Genomic_DNA"/>
</dbReference>
<dbReference type="PROSITE" id="PS50157">
    <property type="entry name" value="ZINC_FINGER_C2H2_2"/>
    <property type="match status" value="1"/>
</dbReference>
<dbReference type="OrthoDB" id="468044at2"/>
<keyword evidence="4" id="KW-1185">Reference proteome</keyword>
<keyword evidence="3" id="KW-0548">Nucleotidyltransferase</keyword>
<dbReference type="PANTHER" id="PTHR34047">
    <property type="entry name" value="NUCLEAR INTRON MATURASE 1, MITOCHONDRIAL-RELATED"/>
    <property type="match status" value="1"/>
</dbReference>
<dbReference type="AlphaFoldDB" id="A0A2K8SIP5"/>
<sequence>MWFQNRLVCGLKRLCLQFATHRYHAKSNRRITDKTQGKDIKTPSVRYADDMVIVLRPQDDANEILGRIDEFLAIRGMKVSEKKTKITDAKDGFDFLGWNFKVKANGKLNITPSVENFKKFREKVKNIVNCSNYGSKVKAEKLAPIVRGWRNYHRFCDMSGSRFSLWFMSHRAHTVFNKETKNDRESSVKLVQKAFPTVPSSLGGAYVMVKGNKSPYDGDLTYWSQRNSKLYDGTTSKALQKQNHSCGQCGMKLTSEERVHLHHIDGNHDNWKPKNLQAIHESCHDYLHMGKSES</sequence>
<dbReference type="SMART" id="SM00507">
    <property type="entry name" value="HNHc"/>
    <property type="match status" value="1"/>
</dbReference>
<dbReference type="InterPro" id="IPR003615">
    <property type="entry name" value="HNH_nuc"/>
</dbReference>
<proteinExistence type="predicted"/>
<reference evidence="3 4" key="1">
    <citation type="submission" date="2017-11" db="EMBL/GenBank/DDBJ databases">
        <title>Complete genome of a free-living desiccation-tolerant cyanobacterium and its photosynthetic adaptation to extreme terrestrial habitat.</title>
        <authorList>
            <person name="Shang J."/>
        </authorList>
    </citation>
    <scope>NUCLEOTIDE SEQUENCE [LARGE SCALE GENOMIC DNA]</scope>
    <source>
        <strain evidence="3 4">CCNUN1</strain>
    </source>
</reference>
<dbReference type="InterPro" id="IPR013087">
    <property type="entry name" value="Znf_C2H2_type"/>
</dbReference>
<dbReference type="PANTHER" id="PTHR34047:SF8">
    <property type="entry name" value="PROTEIN YKFC"/>
    <property type="match status" value="1"/>
</dbReference>
<evidence type="ECO:0000313" key="3">
    <source>
        <dbReference type="EMBL" id="AUB35297.1"/>
    </source>
</evidence>
<organism evidence="3 4">
    <name type="scientific">Nostoc flagelliforme CCNUN1</name>
    <dbReference type="NCBI Taxonomy" id="2038116"/>
    <lineage>
        <taxon>Bacteria</taxon>
        <taxon>Bacillati</taxon>
        <taxon>Cyanobacteriota</taxon>
        <taxon>Cyanophyceae</taxon>
        <taxon>Nostocales</taxon>
        <taxon>Nostocaceae</taxon>
        <taxon>Nostoc</taxon>
    </lineage>
</organism>
<accession>A0A2K8SIP5</accession>
<dbReference type="InterPro" id="IPR043502">
    <property type="entry name" value="DNA/RNA_pol_sf"/>
</dbReference>